<keyword evidence="3 8" id="KW-0812">Transmembrane</keyword>
<evidence type="ECO:0000256" key="6">
    <source>
        <dbReference type="ARBA" id="ARBA00022989"/>
    </source>
</evidence>
<keyword evidence="5 8" id="KW-0573">Peptidoglycan synthesis</keyword>
<organism evidence="10 11">
    <name type="scientific">Anaerococcus prevotii (strain ATCC 9321 / DSM 20548 / JCM 6508 / NCTC 11806 / PC1)</name>
    <name type="common">Peptostreptococcus prevotii</name>
    <name type="synonym">Peptococcus prevotii</name>
    <dbReference type="NCBI Taxonomy" id="525919"/>
    <lineage>
        <taxon>Bacteria</taxon>
        <taxon>Bacillati</taxon>
        <taxon>Bacillota</taxon>
        <taxon>Tissierellia</taxon>
        <taxon>Tissierellales</taxon>
        <taxon>Peptoniphilaceae</taxon>
        <taxon>Anaerococcus</taxon>
    </lineage>
</organism>
<evidence type="ECO:0000313" key="11">
    <source>
        <dbReference type="Proteomes" id="UP000002294"/>
    </source>
</evidence>
<proteinExistence type="inferred from homology"/>
<dbReference type="GO" id="GO:0034204">
    <property type="term" value="P:lipid translocation"/>
    <property type="evidence" value="ECO:0007669"/>
    <property type="project" value="TreeGrafter"/>
</dbReference>
<dbReference type="PRINTS" id="PR01806">
    <property type="entry name" value="VIRFACTRMVIN"/>
</dbReference>
<feature type="transmembrane region" description="Helical" evidence="8">
    <location>
        <begin position="351"/>
        <end position="371"/>
    </location>
</feature>
<feature type="transmembrane region" description="Helical" evidence="8">
    <location>
        <begin position="306"/>
        <end position="331"/>
    </location>
</feature>
<gene>
    <name evidence="8" type="primary">murJ</name>
    <name evidence="10" type="ordered locus">Apre_1273</name>
</gene>
<comment type="pathway">
    <text evidence="8">Cell wall biogenesis; peptidoglycan biosynthesis.</text>
</comment>
<dbReference type="GO" id="GO:0015648">
    <property type="term" value="F:lipid-linked peptidoglycan transporter activity"/>
    <property type="evidence" value="ECO:0007669"/>
    <property type="project" value="UniProtKB-UniRule"/>
</dbReference>
<feature type="transmembrane region" description="Helical" evidence="8">
    <location>
        <begin position="262"/>
        <end position="285"/>
    </location>
</feature>
<dbReference type="PANTHER" id="PTHR47019">
    <property type="entry name" value="LIPID II FLIPPASE MURJ"/>
    <property type="match status" value="1"/>
</dbReference>
<dbReference type="RefSeq" id="WP_015778195.1">
    <property type="nucleotide sequence ID" value="NC_013171.1"/>
</dbReference>
<feature type="transmembrane region" description="Helical" evidence="8">
    <location>
        <begin position="222"/>
        <end position="242"/>
    </location>
</feature>
<dbReference type="InterPro" id="IPR051050">
    <property type="entry name" value="Lipid_II_flippase_MurJ/MviN"/>
</dbReference>
<accession>C7RDN3</accession>
<keyword evidence="7 8" id="KW-0472">Membrane</keyword>
<sequence>MGQTTIVLMLITILSKILGFVRESVMAAYIGAGELKSIYTTATTVPNMLVGIVSVGIVSGYVPIFNKVKNEKDEYYANKFTSNIINVLFMYGLIFFIVVMLFAEPISKILSPDLKGSSLQLATNFTRIIMISIFSFLYASVIKGYLNIKGDFINPALPSLILNVFIIISTILSSIYDNSYILIVGTLLGYVTSYIKFPFVARKFGFKYEFKLDLNNKYLKSLLVMIIPIIISSAADQISLVIDNSMGSAFFGKESVSKIFYAKTMLGFITGVVTITVATVTFPSIAKLGQEGSLEEMKKEVSSSMILTMILVIPATLGMMVLSNPIIKLAFERNAFTTSDTVVVASLMRAYAPYIIFISVIKIFTNAFYAVGESKLPVVIILIQQIVNFILNFILIRFWSLNGLAFATAISTAIGSAMLVCAFYKRFGRVDSKENIQSTLKILISSIIMAVIAYFIYNTFITKIGSTLSLLASVSVSGLIYLIIVNFSKIDEVEIFKYSIAQKLRRK</sequence>
<comment type="function">
    <text evidence="8 9">Involved in peptidoglycan biosynthesis. Transports lipid-linked peptidoglycan precursors from the inner to the outer leaflet of the cytoplasmic membrane.</text>
</comment>
<dbReference type="InterPro" id="IPR004268">
    <property type="entry name" value="MurJ"/>
</dbReference>
<evidence type="ECO:0000256" key="2">
    <source>
        <dbReference type="ARBA" id="ARBA00022475"/>
    </source>
</evidence>
<dbReference type="HOGENOM" id="CLU_006797_5_1_9"/>
<keyword evidence="4 8" id="KW-0133">Cell shape</keyword>
<evidence type="ECO:0000256" key="4">
    <source>
        <dbReference type="ARBA" id="ARBA00022960"/>
    </source>
</evidence>
<dbReference type="CDD" id="cd13123">
    <property type="entry name" value="MATE_MurJ_like"/>
    <property type="match status" value="1"/>
</dbReference>
<feature type="transmembrane region" description="Helical" evidence="8">
    <location>
        <begin position="378"/>
        <end position="399"/>
    </location>
</feature>
<dbReference type="GO" id="GO:0071555">
    <property type="term" value="P:cell wall organization"/>
    <property type="evidence" value="ECO:0007669"/>
    <property type="project" value="UniProtKB-UniRule"/>
</dbReference>
<keyword evidence="6 8" id="KW-1133">Transmembrane helix</keyword>
<dbReference type="EMBL" id="CP001708">
    <property type="protein sequence ID" value="ACV29296.1"/>
    <property type="molecule type" value="Genomic_DNA"/>
</dbReference>
<feature type="transmembrane region" description="Helical" evidence="8">
    <location>
        <begin position="84"/>
        <end position="103"/>
    </location>
</feature>
<dbReference type="GO" id="GO:0005886">
    <property type="term" value="C:plasma membrane"/>
    <property type="evidence" value="ECO:0007669"/>
    <property type="project" value="UniProtKB-SubCell"/>
</dbReference>
<feature type="transmembrane region" description="Helical" evidence="8">
    <location>
        <begin position="153"/>
        <end position="175"/>
    </location>
</feature>
<dbReference type="OrthoDB" id="9804143at2"/>
<name>C7RDN3_ANAPD</name>
<evidence type="ECO:0000256" key="7">
    <source>
        <dbReference type="ARBA" id="ARBA00023136"/>
    </source>
</evidence>
<evidence type="ECO:0000256" key="8">
    <source>
        <dbReference type="HAMAP-Rule" id="MF_02078"/>
    </source>
</evidence>
<feature type="transmembrane region" description="Helical" evidence="8">
    <location>
        <begin position="123"/>
        <end position="141"/>
    </location>
</feature>
<dbReference type="PIRSF" id="PIRSF002869">
    <property type="entry name" value="MviN"/>
    <property type="match status" value="1"/>
</dbReference>
<dbReference type="Pfam" id="PF03023">
    <property type="entry name" value="MurJ"/>
    <property type="match status" value="1"/>
</dbReference>
<dbReference type="eggNOG" id="COG0728">
    <property type="taxonomic scope" value="Bacteria"/>
</dbReference>
<feature type="transmembrane region" description="Helical" evidence="8">
    <location>
        <begin position="439"/>
        <end position="457"/>
    </location>
</feature>
<comment type="subcellular location">
    <subcellularLocation>
        <location evidence="1 8">Cell membrane</location>
        <topology evidence="1 8">Multi-pass membrane protein</topology>
    </subcellularLocation>
</comment>
<feature type="transmembrane region" description="Helical" evidence="8">
    <location>
        <begin position="469"/>
        <end position="487"/>
    </location>
</feature>
<evidence type="ECO:0000256" key="1">
    <source>
        <dbReference type="ARBA" id="ARBA00004651"/>
    </source>
</evidence>
<dbReference type="STRING" id="525919.Apre_1273"/>
<feature type="transmembrane region" description="Helical" evidence="8">
    <location>
        <begin position="405"/>
        <end position="427"/>
    </location>
</feature>
<dbReference type="KEGG" id="apr:Apre_1273"/>
<evidence type="ECO:0000256" key="5">
    <source>
        <dbReference type="ARBA" id="ARBA00022984"/>
    </source>
</evidence>
<dbReference type="PANTHER" id="PTHR47019:SF1">
    <property type="entry name" value="LIPID II FLIPPASE MURJ"/>
    <property type="match status" value="1"/>
</dbReference>
<evidence type="ECO:0000313" key="10">
    <source>
        <dbReference type="EMBL" id="ACV29296.1"/>
    </source>
</evidence>
<dbReference type="NCBIfam" id="TIGR01695">
    <property type="entry name" value="murJ_mviN"/>
    <property type="match status" value="1"/>
</dbReference>
<keyword evidence="8 9" id="KW-0813">Transport</keyword>
<dbReference type="GO" id="GO:0009252">
    <property type="term" value="P:peptidoglycan biosynthetic process"/>
    <property type="evidence" value="ECO:0007669"/>
    <property type="project" value="UniProtKB-UniRule"/>
</dbReference>
<keyword evidence="2 8" id="KW-1003">Cell membrane</keyword>
<keyword evidence="8 9" id="KW-0961">Cell wall biogenesis/degradation</keyword>
<dbReference type="GO" id="GO:0008360">
    <property type="term" value="P:regulation of cell shape"/>
    <property type="evidence" value="ECO:0007669"/>
    <property type="project" value="UniProtKB-UniRule"/>
</dbReference>
<evidence type="ECO:0000256" key="9">
    <source>
        <dbReference type="PIRNR" id="PIRNR002869"/>
    </source>
</evidence>
<dbReference type="HAMAP" id="MF_02078">
    <property type="entry name" value="MurJ_MviN"/>
    <property type="match status" value="1"/>
</dbReference>
<dbReference type="AlphaFoldDB" id="C7RDN3"/>
<keyword evidence="11" id="KW-1185">Reference proteome</keyword>
<feature type="transmembrane region" description="Helical" evidence="8">
    <location>
        <begin position="181"/>
        <end position="201"/>
    </location>
</feature>
<evidence type="ECO:0000256" key="3">
    <source>
        <dbReference type="ARBA" id="ARBA00022692"/>
    </source>
</evidence>
<comment type="similarity">
    <text evidence="8 9">Belongs to the MurJ/MviN family.</text>
</comment>
<reference evidence="10 11" key="1">
    <citation type="journal article" date="2009" name="Stand. Genomic Sci.">
        <title>Complete genome sequence of Anaerococcus prevotii type strain (PC1).</title>
        <authorList>
            <person name="Labutti K."/>
            <person name="Pukall R."/>
            <person name="Steenblock K."/>
            <person name="Glavina Del Rio T."/>
            <person name="Tice H."/>
            <person name="Copeland A."/>
            <person name="Cheng J.F."/>
            <person name="Lucas S."/>
            <person name="Chen F."/>
            <person name="Nolan M."/>
            <person name="Bruce D."/>
            <person name="Goodwin L."/>
            <person name="Pitluck S."/>
            <person name="Ivanova N."/>
            <person name="Mavromatis K."/>
            <person name="Ovchinnikova G."/>
            <person name="Pati A."/>
            <person name="Chen A."/>
            <person name="Palaniappan K."/>
            <person name="Land M."/>
            <person name="Hauser L."/>
            <person name="Chang Y.J."/>
            <person name="Jeffries C.D."/>
            <person name="Chain P."/>
            <person name="Saunders E."/>
            <person name="Brettin T."/>
            <person name="Detter J.C."/>
            <person name="Han C."/>
            <person name="Goker M."/>
            <person name="Bristow J."/>
            <person name="Eisen J.A."/>
            <person name="Markowitz V."/>
            <person name="Hugenholtz P."/>
            <person name="Kyrpides N.C."/>
            <person name="Klenk H.P."/>
            <person name="Lapidus A."/>
        </authorList>
    </citation>
    <scope>NUCLEOTIDE SEQUENCE [LARGE SCALE GENOMIC DNA]</scope>
    <source>
        <strain evidence="11">ATCC 9321 / DSM 20548 / JCM 6508 / NCTC 11806 / PC1</strain>
    </source>
</reference>
<feature type="transmembrane region" description="Helical" evidence="8">
    <location>
        <begin position="43"/>
        <end position="64"/>
    </location>
</feature>
<dbReference type="Proteomes" id="UP000002294">
    <property type="component" value="Chromosome"/>
</dbReference>
<protein>
    <recommendedName>
        <fullName evidence="8">Probable lipid II flippase MurJ</fullName>
    </recommendedName>
</protein>
<dbReference type="UniPathway" id="UPA00219"/>